<dbReference type="SUPFAM" id="SSF103473">
    <property type="entry name" value="MFS general substrate transporter"/>
    <property type="match status" value="1"/>
</dbReference>
<keyword evidence="5 8" id="KW-1133">Transmembrane helix</keyword>
<gene>
    <name evidence="10" type="ORF">CAE01nite_02800</name>
</gene>
<evidence type="ECO:0000256" key="4">
    <source>
        <dbReference type="ARBA" id="ARBA00022692"/>
    </source>
</evidence>
<feature type="transmembrane region" description="Helical" evidence="8">
    <location>
        <begin position="382"/>
        <end position="401"/>
    </location>
</feature>
<evidence type="ECO:0000256" key="8">
    <source>
        <dbReference type="SAM" id="Phobius"/>
    </source>
</evidence>
<feature type="transmembrane region" description="Helical" evidence="8">
    <location>
        <begin position="296"/>
        <end position="314"/>
    </location>
</feature>
<dbReference type="InterPro" id="IPR020846">
    <property type="entry name" value="MFS_dom"/>
</dbReference>
<evidence type="ECO:0000256" key="3">
    <source>
        <dbReference type="ARBA" id="ARBA00022475"/>
    </source>
</evidence>
<dbReference type="InterPro" id="IPR010290">
    <property type="entry name" value="TM_effector"/>
</dbReference>
<protein>
    <submittedName>
        <fullName evidence="10">MFS transporter</fullName>
    </submittedName>
</protein>
<sequence length="448" mass="44899">MVDHPVLVASSRRPFHHLLGLTGLSNLADGVLQVGVPLLAVTMTRSPALVSLLSAAATLPWLLLAMHAGVLVDRHDRVRILGVATAARTLVLAAGVGTAVAGVLTVPVVLALLLVLGVAEVFADSAAAALVPAVVPRDQLAAANGRLLGVQQVANAFLGAPLAGVLVGVGSAAVLGLPAALLGIATLLALRGLRGVTAGAVPRRRPPTSMRTELAEGVAFLWRHRVLRPLVLTGTVLNFASAGYFAVFVLWVVGPGSAVGLDAALYGPLAAALAVGALVGAAVADRLRRWVGELRLITSVWLLGTVLLVVPVVVPHVAAIAVTFALVGGTTMVGNVVGQTMRQRLVPDGLRGRVAGVSRTLSFGSIPVGAALGGVVGEALGLPAVFLGAVGLSLVLVVWLARTVPGRAVDDEAGTRPEGSADARDATADTAAGPAADAAADPALAPAG</sequence>
<accession>A0A512D844</accession>
<dbReference type="GO" id="GO:0022857">
    <property type="term" value="F:transmembrane transporter activity"/>
    <property type="evidence" value="ECO:0007669"/>
    <property type="project" value="InterPro"/>
</dbReference>
<feature type="domain" description="Major facilitator superfamily (MFS) profile" evidence="9">
    <location>
        <begin position="1"/>
        <end position="408"/>
    </location>
</feature>
<feature type="transmembrane region" description="Helical" evidence="8">
    <location>
        <begin position="48"/>
        <end position="68"/>
    </location>
</feature>
<dbReference type="PANTHER" id="PTHR23513">
    <property type="entry name" value="INTEGRAL MEMBRANE EFFLUX PROTEIN-RELATED"/>
    <property type="match status" value="1"/>
</dbReference>
<keyword evidence="11" id="KW-1185">Reference proteome</keyword>
<evidence type="ECO:0000256" key="1">
    <source>
        <dbReference type="ARBA" id="ARBA00004651"/>
    </source>
</evidence>
<evidence type="ECO:0000256" key="5">
    <source>
        <dbReference type="ARBA" id="ARBA00022989"/>
    </source>
</evidence>
<dbReference type="EMBL" id="BJYY01000001">
    <property type="protein sequence ID" value="GEO32555.1"/>
    <property type="molecule type" value="Genomic_DNA"/>
</dbReference>
<organism evidence="10 11">
    <name type="scientific">Cellulomonas aerilata</name>
    <dbReference type="NCBI Taxonomy" id="515326"/>
    <lineage>
        <taxon>Bacteria</taxon>
        <taxon>Bacillati</taxon>
        <taxon>Actinomycetota</taxon>
        <taxon>Actinomycetes</taxon>
        <taxon>Micrococcales</taxon>
        <taxon>Cellulomonadaceae</taxon>
        <taxon>Cellulomonas</taxon>
    </lineage>
</organism>
<evidence type="ECO:0000313" key="10">
    <source>
        <dbReference type="EMBL" id="GEO32555.1"/>
    </source>
</evidence>
<dbReference type="CDD" id="cd06173">
    <property type="entry name" value="MFS_MefA_like"/>
    <property type="match status" value="1"/>
</dbReference>
<keyword evidence="3" id="KW-1003">Cell membrane</keyword>
<dbReference type="RefSeq" id="WP_146898831.1">
    <property type="nucleotide sequence ID" value="NZ_BAAARM010000001.1"/>
</dbReference>
<feature type="transmembrane region" description="Helical" evidence="8">
    <location>
        <begin position="320"/>
        <end position="337"/>
    </location>
</feature>
<dbReference type="GO" id="GO:0005886">
    <property type="term" value="C:plasma membrane"/>
    <property type="evidence" value="ECO:0007669"/>
    <property type="project" value="UniProtKB-SubCell"/>
</dbReference>
<name>A0A512D844_9CELL</name>
<dbReference type="PANTHER" id="PTHR23513:SF6">
    <property type="entry name" value="MAJOR FACILITATOR SUPERFAMILY ASSOCIATED DOMAIN-CONTAINING PROTEIN"/>
    <property type="match status" value="1"/>
</dbReference>
<feature type="transmembrane region" description="Helical" evidence="8">
    <location>
        <begin position="265"/>
        <end position="284"/>
    </location>
</feature>
<proteinExistence type="predicted"/>
<dbReference type="OrthoDB" id="145388at2"/>
<comment type="caution">
    <text evidence="10">The sequence shown here is derived from an EMBL/GenBank/DDBJ whole genome shotgun (WGS) entry which is preliminary data.</text>
</comment>
<feature type="transmembrane region" description="Helical" evidence="8">
    <location>
        <begin position="156"/>
        <end position="175"/>
    </location>
</feature>
<keyword evidence="2" id="KW-0813">Transport</keyword>
<evidence type="ECO:0000259" key="9">
    <source>
        <dbReference type="PROSITE" id="PS50850"/>
    </source>
</evidence>
<feature type="compositionally biased region" description="Basic and acidic residues" evidence="7">
    <location>
        <begin position="409"/>
        <end position="427"/>
    </location>
</feature>
<keyword evidence="4 8" id="KW-0812">Transmembrane</keyword>
<reference evidence="10 11" key="1">
    <citation type="submission" date="2019-07" db="EMBL/GenBank/DDBJ databases">
        <title>Whole genome shotgun sequence of Cellulomonas aerilata NBRC 106308.</title>
        <authorList>
            <person name="Hosoyama A."/>
            <person name="Uohara A."/>
            <person name="Ohji S."/>
            <person name="Ichikawa N."/>
        </authorList>
    </citation>
    <scope>NUCLEOTIDE SEQUENCE [LARGE SCALE GENOMIC DNA]</scope>
    <source>
        <strain evidence="10 11">NBRC 106308</strain>
    </source>
</reference>
<evidence type="ECO:0000256" key="2">
    <source>
        <dbReference type="ARBA" id="ARBA00022448"/>
    </source>
</evidence>
<dbReference type="InterPro" id="IPR036259">
    <property type="entry name" value="MFS_trans_sf"/>
</dbReference>
<dbReference type="PROSITE" id="PS50850">
    <property type="entry name" value="MFS"/>
    <property type="match status" value="1"/>
</dbReference>
<feature type="transmembrane region" description="Helical" evidence="8">
    <location>
        <begin position="230"/>
        <end position="253"/>
    </location>
</feature>
<comment type="subcellular location">
    <subcellularLocation>
        <location evidence="1">Cell membrane</location>
        <topology evidence="1">Multi-pass membrane protein</topology>
    </subcellularLocation>
</comment>
<feature type="compositionally biased region" description="Low complexity" evidence="7">
    <location>
        <begin position="428"/>
        <end position="448"/>
    </location>
</feature>
<evidence type="ECO:0000256" key="6">
    <source>
        <dbReference type="ARBA" id="ARBA00023136"/>
    </source>
</evidence>
<feature type="region of interest" description="Disordered" evidence="7">
    <location>
        <begin position="409"/>
        <end position="448"/>
    </location>
</feature>
<feature type="transmembrane region" description="Helical" evidence="8">
    <location>
        <begin position="80"/>
        <end position="104"/>
    </location>
</feature>
<dbReference type="Gene3D" id="1.20.1250.20">
    <property type="entry name" value="MFS general substrate transporter like domains"/>
    <property type="match status" value="1"/>
</dbReference>
<dbReference type="AlphaFoldDB" id="A0A512D844"/>
<evidence type="ECO:0000313" key="11">
    <source>
        <dbReference type="Proteomes" id="UP000321181"/>
    </source>
</evidence>
<feature type="transmembrane region" description="Helical" evidence="8">
    <location>
        <begin position="357"/>
        <end position="376"/>
    </location>
</feature>
<dbReference type="Proteomes" id="UP000321181">
    <property type="component" value="Unassembled WGS sequence"/>
</dbReference>
<keyword evidence="6 8" id="KW-0472">Membrane</keyword>
<evidence type="ECO:0000256" key="7">
    <source>
        <dbReference type="SAM" id="MobiDB-lite"/>
    </source>
</evidence>
<dbReference type="Pfam" id="PF05977">
    <property type="entry name" value="MFS_3"/>
    <property type="match status" value="1"/>
</dbReference>